<dbReference type="Proteomes" id="UP001445076">
    <property type="component" value="Unassembled WGS sequence"/>
</dbReference>
<dbReference type="InterPro" id="IPR036179">
    <property type="entry name" value="Ig-like_dom_sf"/>
</dbReference>
<reference evidence="5 6" key="1">
    <citation type="journal article" date="2024" name="BMC Genomics">
        <title>Genome assembly of redclaw crayfish (Cherax quadricarinatus) provides insights into its immune adaptation and hypoxia tolerance.</title>
        <authorList>
            <person name="Liu Z."/>
            <person name="Zheng J."/>
            <person name="Li H."/>
            <person name="Fang K."/>
            <person name="Wang S."/>
            <person name="He J."/>
            <person name="Zhou D."/>
            <person name="Weng S."/>
            <person name="Chi M."/>
            <person name="Gu Z."/>
            <person name="He J."/>
            <person name="Li F."/>
            <person name="Wang M."/>
        </authorList>
    </citation>
    <scope>NUCLEOTIDE SEQUENCE [LARGE SCALE GENOMIC DNA]</scope>
    <source>
        <strain evidence="5">ZL_2023a</strain>
    </source>
</reference>
<protein>
    <recommendedName>
        <fullName evidence="4">Ig-like domain-containing protein</fullName>
    </recommendedName>
</protein>
<dbReference type="PROSITE" id="PS50835">
    <property type="entry name" value="IG_LIKE"/>
    <property type="match status" value="2"/>
</dbReference>
<dbReference type="GO" id="GO:0016020">
    <property type="term" value="C:membrane"/>
    <property type="evidence" value="ECO:0007669"/>
    <property type="project" value="UniProtKB-SubCell"/>
</dbReference>
<dbReference type="PANTHER" id="PTHR23278:SF19">
    <property type="entry name" value="OBSCURIN"/>
    <property type="match status" value="1"/>
</dbReference>
<name>A0AAW0YDV1_CHEQU</name>
<evidence type="ECO:0000259" key="4">
    <source>
        <dbReference type="PROSITE" id="PS50835"/>
    </source>
</evidence>
<dbReference type="SMART" id="SM00409">
    <property type="entry name" value="IG"/>
    <property type="match status" value="2"/>
</dbReference>
<dbReference type="InterPro" id="IPR003599">
    <property type="entry name" value="Ig_sub"/>
</dbReference>
<comment type="caution">
    <text evidence="5">The sequence shown here is derived from an EMBL/GenBank/DDBJ whole genome shotgun (WGS) entry which is preliminary data.</text>
</comment>
<dbReference type="InterPro" id="IPR013783">
    <property type="entry name" value="Ig-like_fold"/>
</dbReference>
<dbReference type="Gene3D" id="2.60.40.10">
    <property type="entry name" value="Immunoglobulins"/>
    <property type="match status" value="2"/>
</dbReference>
<accession>A0AAW0YDV1</accession>
<proteinExistence type="predicted"/>
<evidence type="ECO:0000313" key="6">
    <source>
        <dbReference type="Proteomes" id="UP001445076"/>
    </source>
</evidence>
<keyword evidence="3" id="KW-1015">Disulfide bond</keyword>
<feature type="domain" description="Ig-like" evidence="4">
    <location>
        <begin position="203"/>
        <end position="291"/>
    </location>
</feature>
<organism evidence="5 6">
    <name type="scientific">Cherax quadricarinatus</name>
    <name type="common">Australian red claw crayfish</name>
    <dbReference type="NCBI Taxonomy" id="27406"/>
    <lineage>
        <taxon>Eukaryota</taxon>
        <taxon>Metazoa</taxon>
        <taxon>Ecdysozoa</taxon>
        <taxon>Arthropoda</taxon>
        <taxon>Crustacea</taxon>
        <taxon>Multicrustacea</taxon>
        <taxon>Malacostraca</taxon>
        <taxon>Eumalacostraca</taxon>
        <taxon>Eucarida</taxon>
        <taxon>Decapoda</taxon>
        <taxon>Pleocyemata</taxon>
        <taxon>Astacidea</taxon>
        <taxon>Parastacoidea</taxon>
        <taxon>Parastacidae</taxon>
        <taxon>Cherax</taxon>
    </lineage>
</organism>
<dbReference type="InterPro" id="IPR007110">
    <property type="entry name" value="Ig-like_dom"/>
</dbReference>
<feature type="non-terminal residue" evidence="5">
    <location>
        <position position="346"/>
    </location>
</feature>
<dbReference type="InterPro" id="IPR013162">
    <property type="entry name" value="CD80_C2-set"/>
</dbReference>
<sequence length="346" mass="37895">TVPAREVWALAGDATLLPCDLSIKQAKDSVQMVMWLREGTHTPLFSVDYREQAGGRPQVWRDNTASTARRAYLHLAGTDVGVAEGIDPSLTATRVADMGFGDGLPTHLGEGMSSRIFGNVLDDLDSLGNEIDSGGRESAGEDDLEDESVGLVVRDVELNDSAVYRCRVDFLLTPTRNTRVNLTVVVPPQRVGVRWWMGERGDPDIDSQVGPFREGDSPSLVCYTRDAWPPPRVVWFEDDMLVDDTYAMDASNEAMENTITLQHLTRAHHRRRFTCVVANSNLTRPIAATVHIQMALDVLSVEMDKVGVLSAGVQAEVKCTVWGSSPPPIVTWSLAGTLLPSAKPWV</sequence>
<feature type="non-terminal residue" evidence="5">
    <location>
        <position position="1"/>
    </location>
</feature>
<comment type="subcellular location">
    <subcellularLocation>
        <location evidence="1">Membrane</location>
        <topology evidence="1">Single-pass membrane protein</topology>
    </subcellularLocation>
</comment>
<gene>
    <name evidence="5" type="ORF">OTU49_011835</name>
</gene>
<dbReference type="PANTHER" id="PTHR23278">
    <property type="entry name" value="SIDESTEP PROTEIN"/>
    <property type="match status" value="1"/>
</dbReference>
<dbReference type="Pfam" id="PF08205">
    <property type="entry name" value="C2-set_2"/>
    <property type="match status" value="1"/>
</dbReference>
<dbReference type="AlphaFoldDB" id="A0AAW0YDV1"/>
<evidence type="ECO:0000256" key="2">
    <source>
        <dbReference type="ARBA" id="ARBA00023136"/>
    </source>
</evidence>
<keyword evidence="6" id="KW-1185">Reference proteome</keyword>
<dbReference type="EMBL" id="JARKIK010000001">
    <property type="protein sequence ID" value="KAK8754117.1"/>
    <property type="molecule type" value="Genomic_DNA"/>
</dbReference>
<dbReference type="SUPFAM" id="SSF48726">
    <property type="entry name" value="Immunoglobulin"/>
    <property type="match status" value="2"/>
</dbReference>
<feature type="domain" description="Ig-like" evidence="4">
    <location>
        <begin position="1"/>
        <end position="183"/>
    </location>
</feature>
<evidence type="ECO:0000313" key="5">
    <source>
        <dbReference type="EMBL" id="KAK8754117.1"/>
    </source>
</evidence>
<evidence type="ECO:0000256" key="3">
    <source>
        <dbReference type="ARBA" id="ARBA00023157"/>
    </source>
</evidence>
<keyword evidence="2" id="KW-0472">Membrane</keyword>
<evidence type="ECO:0000256" key="1">
    <source>
        <dbReference type="ARBA" id="ARBA00004167"/>
    </source>
</evidence>